<evidence type="ECO:0000313" key="2">
    <source>
        <dbReference type="EMBL" id="KAF6802816.1"/>
    </source>
</evidence>
<name>A0A8H6MNZ2_9PEZI</name>
<comment type="caution">
    <text evidence="2">The sequence shown here is derived from an EMBL/GenBank/DDBJ whole genome shotgun (WGS) entry which is preliminary data.</text>
</comment>
<evidence type="ECO:0000256" key="1">
    <source>
        <dbReference type="SAM" id="MobiDB-lite"/>
    </source>
</evidence>
<protein>
    <submittedName>
        <fullName evidence="2">Uncharacterized protein</fullName>
    </submittedName>
</protein>
<sequence length="247" mass="26928">MQLFEEIGHREAFVVLTRRGNITRAALAEMHNSGYEADKEDAGMTVGDDDNDDESGDSVNSTLRGSACGSHVTEDDKEQTEEETQGAPSTPIEFNANILHESESDFESAGSPISLCSARESYSEGSTMEQSDMIGPDDGFWSNWPLDDGPEIKGLSDDEDWASPPEALEDVDGWDSDISSHISGQPDGGDHMREKLKEWLCGGGVEVEPEELLKQFWAAEALAAYDQCGGRSTVEDRVGRASTRLWS</sequence>
<reference evidence="2 3" key="1">
    <citation type="journal article" date="2020" name="Phytopathology">
        <title>Genome Sequence Resources of Colletotrichum truncatum, C. plurivorum, C. musicola, and C. sojae: Four Species Pathogenic to Soybean (Glycine max).</title>
        <authorList>
            <person name="Rogerio F."/>
            <person name="Boufleur T.R."/>
            <person name="Ciampi-Guillardi M."/>
            <person name="Sukno S.A."/>
            <person name="Thon M.R."/>
            <person name="Massola Junior N.S."/>
            <person name="Baroncelli R."/>
        </authorList>
    </citation>
    <scope>NUCLEOTIDE SEQUENCE [LARGE SCALE GENOMIC DNA]</scope>
    <source>
        <strain evidence="2 3">LFN0009</strain>
    </source>
</reference>
<feature type="region of interest" description="Disordered" evidence="1">
    <location>
        <begin position="33"/>
        <end position="91"/>
    </location>
</feature>
<keyword evidence="3" id="KW-1185">Reference proteome</keyword>
<proteinExistence type="predicted"/>
<feature type="region of interest" description="Disordered" evidence="1">
    <location>
        <begin position="120"/>
        <end position="192"/>
    </location>
</feature>
<dbReference type="AlphaFoldDB" id="A0A8H6MNZ2"/>
<feature type="compositionally biased region" description="Acidic residues" evidence="1">
    <location>
        <begin position="75"/>
        <end position="84"/>
    </location>
</feature>
<feature type="compositionally biased region" description="Acidic residues" evidence="1">
    <location>
        <begin position="47"/>
        <end position="56"/>
    </location>
</feature>
<gene>
    <name evidence="2" type="ORF">CSOJ01_11338</name>
</gene>
<organism evidence="2 3">
    <name type="scientific">Colletotrichum sojae</name>
    <dbReference type="NCBI Taxonomy" id="2175907"/>
    <lineage>
        <taxon>Eukaryota</taxon>
        <taxon>Fungi</taxon>
        <taxon>Dikarya</taxon>
        <taxon>Ascomycota</taxon>
        <taxon>Pezizomycotina</taxon>
        <taxon>Sordariomycetes</taxon>
        <taxon>Hypocreomycetidae</taxon>
        <taxon>Glomerellales</taxon>
        <taxon>Glomerellaceae</taxon>
        <taxon>Colletotrichum</taxon>
        <taxon>Colletotrichum orchidearum species complex</taxon>
    </lineage>
</organism>
<feature type="compositionally biased region" description="Acidic residues" evidence="1">
    <location>
        <begin position="157"/>
        <end position="175"/>
    </location>
</feature>
<dbReference type="EMBL" id="WIGN01000258">
    <property type="protein sequence ID" value="KAF6802816.1"/>
    <property type="molecule type" value="Genomic_DNA"/>
</dbReference>
<evidence type="ECO:0000313" key="3">
    <source>
        <dbReference type="Proteomes" id="UP000652219"/>
    </source>
</evidence>
<dbReference type="Proteomes" id="UP000652219">
    <property type="component" value="Unassembled WGS sequence"/>
</dbReference>
<accession>A0A8H6MNZ2</accession>